<dbReference type="AlphaFoldDB" id="A0A5S4ZWK6"/>
<organism evidence="5 6">
    <name type="scientific">Desulfallas thermosapovorans DSM 6562</name>
    <dbReference type="NCBI Taxonomy" id="1121431"/>
    <lineage>
        <taxon>Bacteria</taxon>
        <taxon>Bacillati</taxon>
        <taxon>Bacillota</taxon>
        <taxon>Clostridia</taxon>
        <taxon>Eubacteriales</taxon>
        <taxon>Desulfallaceae</taxon>
        <taxon>Desulfallas</taxon>
    </lineage>
</organism>
<keyword evidence="4" id="KW-0812">Transmembrane</keyword>
<evidence type="ECO:0000313" key="6">
    <source>
        <dbReference type="Proteomes" id="UP000323166"/>
    </source>
</evidence>
<feature type="repeat" description="TPR" evidence="3">
    <location>
        <begin position="88"/>
        <end position="121"/>
    </location>
</feature>
<evidence type="ECO:0000256" key="4">
    <source>
        <dbReference type="SAM" id="Phobius"/>
    </source>
</evidence>
<keyword evidence="1" id="KW-0677">Repeat</keyword>
<dbReference type="InterPro" id="IPR019734">
    <property type="entry name" value="TPR_rpt"/>
</dbReference>
<protein>
    <submittedName>
        <fullName evidence="5">TPR repeat protein</fullName>
    </submittedName>
</protein>
<reference evidence="5 6" key="1">
    <citation type="submission" date="2019-07" db="EMBL/GenBank/DDBJ databases">
        <title>Genomic Encyclopedia of Type Strains, Phase I: the one thousand microbial genomes (KMG-I) project.</title>
        <authorList>
            <person name="Kyrpides N."/>
        </authorList>
    </citation>
    <scope>NUCLEOTIDE SEQUENCE [LARGE SCALE GENOMIC DNA]</scope>
    <source>
        <strain evidence="5 6">DSM 6562</strain>
    </source>
</reference>
<dbReference type="PROSITE" id="PS50293">
    <property type="entry name" value="TPR_REGION"/>
    <property type="match status" value="1"/>
</dbReference>
<keyword evidence="4" id="KW-0472">Membrane</keyword>
<name>A0A5S4ZWK6_9FIRM</name>
<evidence type="ECO:0000313" key="5">
    <source>
        <dbReference type="EMBL" id="TYO96483.1"/>
    </source>
</evidence>
<accession>A0A5S4ZWK6</accession>
<evidence type="ECO:0000256" key="2">
    <source>
        <dbReference type="ARBA" id="ARBA00022803"/>
    </source>
</evidence>
<evidence type="ECO:0000256" key="3">
    <source>
        <dbReference type="PROSITE-ProRule" id="PRU00339"/>
    </source>
</evidence>
<gene>
    <name evidence="5" type="ORF">LX24_00951</name>
</gene>
<evidence type="ECO:0000256" key="1">
    <source>
        <dbReference type="ARBA" id="ARBA00022737"/>
    </source>
</evidence>
<dbReference type="InterPro" id="IPR011990">
    <property type="entry name" value="TPR-like_helical_dom_sf"/>
</dbReference>
<dbReference type="Pfam" id="PF13414">
    <property type="entry name" value="TPR_11"/>
    <property type="match status" value="1"/>
</dbReference>
<keyword evidence="4" id="KW-1133">Transmembrane helix</keyword>
<dbReference type="PANTHER" id="PTHR45586:SF1">
    <property type="entry name" value="LIPOPOLYSACCHARIDE ASSEMBLY PROTEIN B"/>
    <property type="match status" value="1"/>
</dbReference>
<dbReference type="RefSeq" id="WP_166510993.1">
    <property type="nucleotide sequence ID" value="NZ_VNHM01000004.1"/>
</dbReference>
<dbReference type="Gene3D" id="1.25.40.10">
    <property type="entry name" value="Tetratricopeptide repeat domain"/>
    <property type="match status" value="1"/>
</dbReference>
<comment type="caution">
    <text evidence="5">The sequence shown here is derived from an EMBL/GenBank/DDBJ whole genome shotgun (WGS) entry which is preliminary data.</text>
</comment>
<dbReference type="SUPFAM" id="SSF48452">
    <property type="entry name" value="TPR-like"/>
    <property type="match status" value="1"/>
</dbReference>
<dbReference type="SMART" id="SM00028">
    <property type="entry name" value="TPR"/>
    <property type="match status" value="2"/>
</dbReference>
<proteinExistence type="predicted"/>
<dbReference type="Proteomes" id="UP000323166">
    <property type="component" value="Unassembled WGS sequence"/>
</dbReference>
<keyword evidence="6" id="KW-1185">Reference proteome</keyword>
<sequence>MVKKDNKQSAKNTGSFANLPRKKKRQKIVFGILAVVLGVGLVGSSMFWAFGDSNIPSKAGTAGVQQAGSTEQKIADLESQLKEDQQNTALMGQLAKLYRDNGEGQKAVDTYNKALKIKPDDVEMHKELGVTYFLLGDYDKATAQMDEALELKPDDAYAHYYAGQFYAFRSDEGRDVGKGIKELEEFVRLQKEGPDVEKAKQYINELQAGQTN</sequence>
<dbReference type="PROSITE" id="PS50005">
    <property type="entry name" value="TPR"/>
    <property type="match status" value="2"/>
</dbReference>
<dbReference type="InterPro" id="IPR051012">
    <property type="entry name" value="CellSynth/LPSAsmb/PSIAsmb"/>
</dbReference>
<dbReference type="EMBL" id="VNHM01000004">
    <property type="protein sequence ID" value="TYO96483.1"/>
    <property type="molecule type" value="Genomic_DNA"/>
</dbReference>
<feature type="transmembrane region" description="Helical" evidence="4">
    <location>
        <begin position="28"/>
        <end position="50"/>
    </location>
</feature>
<feature type="repeat" description="TPR" evidence="3">
    <location>
        <begin position="122"/>
        <end position="155"/>
    </location>
</feature>
<dbReference type="PANTHER" id="PTHR45586">
    <property type="entry name" value="TPR REPEAT-CONTAINING PROTEIN PA4667"/>
    <property type="match status" value="1"/>
</dbReference>
<keyword evidence="2 3" id="KW-0802">TPR repeat</keyword>